<dbReference type="Gene3D" id="2.70.98.10">
    <property type="match status" value="1"/>
</dbReference>
<reference evidence="6" key="2">
    <citation type="submission" date="2021-08" db="EMBL/GenBank/DDBJ databases">
        <authorList>
            <person name="Tani A."/>
            <person name="Ola A."/>
            <person name="Ogura Y."/>
            <person name="Katsura K."/>
            <person name="Hayashi T."/>
        </authorList>
    </citation>
    <scope>NUCLEOTIDE SEQUENCE</scope>
    <source>
        <strain evidence="6">LMG 23639</strain>
    </source>
</reference>
<dbReference type="PANTHER" id="PTHR30504:SF2">
    <property type="entry name" value="GLUCANS BIOSYNTHESIS PROTEIN G"/>
    <property type="match status" value="1"/>
</dbReference>
<comment type="caution">
    <text evidence="6">The sequence shown here is derived from an EMBL/GenBank/DDBJ whole genome shotgun (WGS) entry which is preliminary data.</text>
</comment>
<dbReference type="InterPro" id="IPR014756">
    <property type="entry name" value="Ig_E-set"/>
</dbReference>
<dbReference type="PANTHER" id="PTHR30504">
    <property type="entry name" value="GLUCANS BIOSYNTHESIS PROTEIN"/>
    <property type="match status" value="1"/>
</dbReference>
<dbReference type="SUPFAM" id="SSF74650">
    <property type="entry name" value="Galactose mutarotase-like"/>
    <property type="match status" value="1"/>
</dbReference>
<dbReference type="InterPro" id="IPR006311">
    <property type="entry name" value="TAT_signal"/>
</dbReference>
<dbReference type="Proteomes" id="UP001055102">
    <property type="component" value="Unassembled WGS sequence"/>
</dbReference>
<proteinExistence type="inferred from homology"/>
<feature type="domain" description="Glucan biosynthesis periplasmic MdoG C-terminal" evidence="5">
    <location>
        <begin position="63"/>
        <end position="527"/>
    </location>
</feature>
<organism evidence="6 7">
    <name type="scientific">Methylobacterium jeotgali</name>
    <dbReference type="NCBI Taxonomy" id="381630"/>
    <lineage>
        <taxon>Bacteria</taxon>
        <taxon>Pseudomonadati</taxon>
        <taxon>Pseudomonadota</taxon>
        <taxon>Alphaproteobacteria</taxon>
        <taxon>Hyphomicrobiales</taxon>
        <taxon>Methylobacteriaceae</taxon>
        <taxon>Methylobacterium</taxon>
    </lineage>
</organism>
<evidence type="ECO:0000256" key="1">
    <source>
        <dbReference type="ARBA" id="ARBA00004418"/>
    </source>
</evidence>
<comment type="subcellular location">
    <subcellularLocation>
        <location evidence="1">Periplasm</location>
    </subcellularLocation>
</comment>
<dbReference type="InterPro" id="IPR014438">
    <property type="entry name" value="Glucan_biosyn_MdoG/MdoD"/>
</dbReference>
<dbReference type="InterPro" id="IPR013783">
    <property type="entry name" value="Ig-like_fold"/>
</dbReference>
<name>A0ABQ4SZ32_9HYPH</name>
<dbReference type="PROSITE" id="PS51318">
    <property type="entry name" value="TAT"/>
    <property type="match status" value="1"/>
</dbReference>
<dbReference type="EMBL" id="BPQR01000062">
    <property type="protein sequence ID" value="GJE08137.1"/>
    <property type="molecule type" value="Genomic_DNA"/>
</dbReference>
<evidence type="ECO:0000256" key="4">
    <source>
        <dbReference type="ARBA" id="ARBA00022764"/>
    </source>
</evidence>
<dbReference type="InterPro" id="IPR007444">
    <property type="entry name" value="Glucan_biosyn_MdoG_C"/>
</dbReference>
<sequence>MDPVIPGSGDHSRRAVLTGALRAGLAAGAVLALPGAAAAGGAQGAGQGAAQGTDWLLPPGAAFGPETLRDLARQMAKAAYAAPGADDLAGDLRSLPRDRYEAIRTAPGTAIWDGEAHGFAIEPLARGSIFSAPVELSLIVDGRIHPVLGDRARFEPGEVALPDLPSPRAYSGFRVRARLGGGSPSAFAVFQGASFFRLLARGQRFGVTARSLTLRPADARGEEFPRFRAFYIEAPRGGALSLHAIVDSESCVAALTYRLTPGDLSTAEVEGFLVPRKALDHLGLGGMQAAYLFGGHDRRGSDDARAAAYAASGLQIRNGGGEAIWRPVHNPESLQISSFLDRGPKGFGLMQRERAYADFEDDVQRWEERPSLWLEPRGDWGEGAVTLLEIPSDSEFNENVLAYWRAKGPLPAGTEQEFGYRQSWCWESPERPPLARVCGTRSGKGGAGAQRLFLVDFSGDDLFDEGLEAELSASPGRIVARTLYPYPERRTLRVSFELDPGSAKACELRLILKRGERVLSETWLYRWTP</sequence>
<gene>
    <name evidence="6" type="primary">mdoG_2</name>
    <name evidence="6" type="ORF">AOPFMNJM_3471</name>
</gene>
<dbReference type="InterPro" id="IPR011013">
    <property type="entry name" value="Gal_mutarotase_sf_dom"/>
</dbReference>
<dbReference type="Gene3D" id="2.60.40.10">
    <property type="entry name" value="Immunoglobulins"/>
    <property type="match status" value="1"/>
</dbReference>
<comment type="similarity">
    <text evidence="3">Belongs to the OpgD/OpgG family.</text>
</comment>
<evidence type="ECO:0000313" key="6">
    <source>
        <dbReference type="EMBL" id="GJE08137.1"/>
    </source>
</evidence>
<comment type="pathway">
    <text evidence="2">Glycan metabolism; osmoregulated periplasmic glucan (OPG) biosynthesis.</text>
</comment>
<dbReference type="SUPFAM" id="SSF81296">
    <property type="entry name" value="E set domains"/>
    <property type="match status" value="1"/>
</dbReference>
<evidence type="ECO:0000256" key="3">
    <source>
        <dbReference type="ARBA" id="ARBA00009284"/>
    </source>
</evidence>
<evidence type="ECO:0000259" key="5">
    <source>
        <dbReference type="Pfam" id="PF04349"/>
    </source>
</evidence>
<dbReference type="Pfam" id="PF04349">
    <property type="entry name" value="MdoG"/>
    <property type="match status" value="1"/>
</dbReference>
<keyword evidence="7" id="KW-1185">Reference proteome</keyword>
<dbReference type="InterPro" id="IPR014718">
    <property type="entry name" value="GH-type_carb-bd"/>
</dbReference>
<protein>
    <submittedName>
        <fullName evidence="6">Glucans biosynthesis protein G</fullName>
    </submittedName>
</protein>
<keyword evidence="4" id="KW-0574">Periplasm</keyword>
<evidence type="ECO:0000256" key="2">
    <source>
        <dbReference type="ARBA" id="ARBA00005001"/>
    </source>
</evidence>
<evidence type="ECO:0000313" key="7">
    <source>
        <dbReference type="Proteomes" id="UP001055102"/>
    </source>
</evidence>
<accession>A0ABQ4SZ32</accession>
<reference evidence="6" key="1">
    <citation type="journal article" date="2021" name="Front. Microbiol.">
        <title>Comprehensive Comparative Genomics and Phenotyping of Methylobacterium Species.</title>
        <authorList>
            <person name="Alessa O."/>
            <person name="Ogura Y."/>
            <person name="Fujitani Y."/>
            <person name="Takami H."/>
            <person name="Hayashi T."/>
            <person name="Sahin N."/>
            <person name="Tani A."/>
        </authorList>
    </citation>
    <scope>NUCLEOTIDE SEQUENCE</scope>
    <source>
        <strain evidence="6">LMG 23639</strain>
    </source>
</reference>